<keyword evidence="9" id="KW-0067">ATP-binding</keyword>
<evidence type="ECO:0000256" key="8">
    <source>
        <dbReference type="ARBA" id="ARBA00022777"/>
    </source>
</evidence>
<dbReference type="InterPro" id="IPR027417">
    <property type="entry name" value="P-loop_NTPase"/>
</dbReference>
<dbReference type="InterPro" id="IPR059117">
    <property type="entry name" value="APS_kinase_dom"/>
</dbReference>
<evidence type="ECO:0000256" key="6">
    <source>
        <dbReference type="ARBA" id="ARBA00022679"/>
    </source>
</evidence>
<keyword evidence="16" id="KW-0548">Nucleotidyltransferase</keyword>
<dbReference type="SUPFAM" id="SSF50465">
    <property type="entry name" value="EF-Tu/eEF-1alpha/eIF2-gamma C-terminal domain"/>
    <property type="match status" value="1"/>
</dbReference>
<dbReference type="EMBL" id="CADCVT010000260">
    <property type="protein sequence ID" value="CAA9511743.1"/>
    <property type="molecule type" value="Genomic_DNA"/>
</dbReference>
<evidence type="ECO:0000256" key="12">
    <source>
        <dbReference type="ARBA" id="ARBA00031393"/>
    </source>
</evidence>
<dbReference type="InterPro" id="IPR044139">
    <property type="entry name" value="CysN_NoDQ_III"/>
</dbReference>
<keyword evidence="7" id="KW-0547">Nucleotide-binding</keyword>
<dbReference type="InterPro" id="IPR009001">
    <property type="entry name" value="Transl_elong_EF1A/Init_IF2_C"/>
</dbReference>
<dbReference type="SUPFAM" id="SSF50447">
    <property type="entry name" value="Translation proteins"/>
    <property type="match status" value="1"/>
</dbReference>
<evidence type="ECO:0000256" key="2">
    <source>
        <dbReference type="ARBA" id="ARBA00002632"/>
    </source>
</evidence>
<dbReference type="InterPro" id="IPR002891">
    <property type="entry name" value="APS"/>
</dbReference>
<dbReference type="Gene3D" id="2.40.30.10">
    <property type="entry name" value="Translation factors"/>
    <property type="match status" value="2"/>
</dbReference>
<comment type="pathway">
    <text evidence="3">Sulfur metabolism; hydrogen sulfide biosynthesis; sulfite from sulfate: step 2/3.</text>
</comment>
<dbReference type="EC" id="2.7.1.25" evidence="5"/>
<dbReference type="GO" id="GO:0005525">
    <property type="term" value="F:GTP binding"/>
    <property type="evidence" value="ECO:0007669"/>
    <property type="project" value="UniProtKB-KW"/>
</dbReference>
<dbReference type="NCBIfam" id="TIGR00455">
    <property type="entry name" value="apsK"/>
    <property type="match status" value="1"/>
</dbReference>
<dbReference type="GO" id="GO:0016779">
    <property type="term" value="F:nucleotidyltransferase activity"/>
    <property type="evidence" value="ECO:0007669"/>
    <property type="project" value="UniProtKB-KW"/>
</dbReference>
<keyword evidence="8" id="KW-0418">Kinase</keyword>
<dbReference type="NCBIfam" id="NF003013">
    <property type="entry name" value="PRK03846.1"/>
    <property type="match status" value="1"/>
</dbReference>
<dbReference type="Pfam" id="PF22594">
    <property type="entry name" value="GTP-eEF1A_C"/>
    <property type="match status" value="1"/>
</dbReference>
<evidence type="ECO:0000256" key="3">
    <source>
        <dbReference type="ARBA" id="ARBA00004806"/>
    </source>
</evidence>
<dbReference type="CDD" id="cd03695">
    <property type="entry name" value="CysN_NodQ_II"/>
    <property type="match status" value="1"/>
</dbReference>
<dbReference type="HAMAP" id="MF_00065">
    <property type="entry name" value="Adenylyl_sulf_kinase"/>
    <property type="match status" value="1"/>
</dbReference>
<evidence type="ECO:0000256" key="11">
    <source>
        <dbReference type="ARBA" id="ARBA00029724"/>
    </source>
</evidence>
<evidence type="ECO:0000259" key="14">
    <source>
        <dbReference type="Pfam" id="PF01583"/>
    </source>
</evidence>
<evidence type="ECO:0000256" key="9">
    <source>
        <dbReference type="ARBA" id="ARBA00022840"/>
    </source>
</evidence>
<name>A0A6J4T2X2_9ACTN</name>
<evidence type="ECO:0000313" key="16">
    <source>
        <dbReference type="EMBL" id="CAA9511743.1"/>
    </source>
</evidence>
<dbReference type="PANTHER" id="PTHR11055">
    <property type="entry name" value="BIFUNCTIONAL 3'-PHOSPHOADENOSINE 5'-PHOSPHOSULFATE SYNTHASE"/>
    <property type="match status" value="1"/>
</dbReference>
<evidence type="ECO:0000256" key="13">
    <source>
        <dbReference type="ARBA" id="ARBA00031464"/>
    </source>
</evidence>
<dbReference type="CDD" id="cd04095">
    <property type="entry name" value="CysN_NoDQ_III"/>
    <property type="match status" value="1"/>
</dbReference>
<evidence type="ECO:0000259" key="15">
    <source>
        <dbReference type="Pfam" id="PF22594"/>
    </source>
</evidence>
<proteinExistence type="inferred from homology"/>
<dbReference type="AlphaFoldDB" id="A0A6J4T2X2"/>
<keyword evidence="10" id="KW-0342">GTP-binding</keyword>
<feature type="domain" description="GTP-eEF1A C-terminal" evidence="15">
    <location>
        <begin position="178"/>
        <end position="276"/>
    </location>
</feature>
<dbReference type="CDD" id="cd02027">
    <property type="entry name" value="APSK"/>
    <property type="match status" value="1"/>
</dbReference>
<protein>
    <recommendedName>
        <fullName evidence="5">adenylyl-sulfate kinase</fullName>
        <ecNumber evidence="5">2.7.1.25</ecNumber>
    </recommendedName>
    <alternativeName>
        <fullName evidence="12">APS kinase</fullName>
    </alternativeName>
    <alternativeName>
        <fullName evidence="13">ATP adenosine-5'-phosphosulfate 3'-phosphotransferase</fullName>
    </alternativeName>
    <alternativeName>
        <fullName evidence="11">Adenosine-5'-phosphosulfate kinase</fullName>
    </alternativeName>
</protein>
<dbReference type="GO" id="GO:0000103">
    <property type="term" value="P:sulfate assimilation"/>
    <property type="evidence" value="ECO:0007669"/>
    <property type="project" value="InterPro"/>
</dbReference>
<comment type="similarity">
    <text evidence="4">Belongs to the APS kinase family.</text>
</comment>
<dbReference type="InterPro" id="IPR009000">
    <property type="entry name" value="Transl_B-barrel_sf"/>
</dbReference>
<dbReference type="GO" id="GO:0005524">
    <property type="term" value="F:ATP binding"/>
    <property type="evidence" value="ECO:0007669"/>
    <property type="project" value="UniProtKB-KW"/>
</dbReference>
<comment type="function">
    <text evidence="2">Catalyzes the synthesis of activated sulfate.</text>
</comment>
<evidence type="ECO:0000256" key="1">
    <source>
        <dbReference type="ARBA" id="ARBA00001823"/>
    </source>
</evidence>
<comment type="catalytic activity">
    <reaction evidence="1">
        <text>adenosine 5'-phosphosulfate + ATP = 3'-phosphoadenylyl sulfate + ADP + H(+)</text>
        <dbReference type="Rhea" id="RHEA:24152"/>
        <dbReference type="ChEBI" id="CHEBI:15378"/>
        <dbReference type="ChEBI" id="CHEBI:30616"/>
        <dbReference type="ChEBI" id="CHEBI:58243"/>
        <dbReference type="ChEBI" id="CHEBI:58339"/>
        <dbReference type="ChEBI" id="CHEBI:456216"/>
        <dbReference type="EC" id="2.7.1.25"/>
    </reaction>
</comment>
<dbReference type="PANTHER" id="PTHR11055:SF1">
    <property type="entry name" value="PAPS SYNTHETASE, ISOFORM D"/>
    <property type="match status" value="1"/>
</dbReference>
<dbReference type="Gene3D" id="3.40.50.300">
    <property type="entry name" value="P-loop containing nucleotide triphosphate hydrolases"/>
    <property type="match status" value="2"/>
</dbReference>
<evidence type="ECO:0000256" key="7">
    <source>
        <dbReference type="ARBA" id="ARBA00022741"/>
    </source>
</evidence>
<dbReference type="Pfam" id="PF01583">
    <property type="entry name" value="APS_kinase"/>
    <property type="match status" value="1"/>
</dbReference>
<accession>A0A6J4T2X2</accession>
<dbReference type="InterPro" id="IPR054696">
    <property type="entry name" value="GTP-eEF1A_C"/>
</dbReference>
<feature type="non-terminal residue" evidence="16">
    <location>
        <position position="1"/>
    </location>
</feature>
<gene>
    <name evidence="16" type="ORF">AVDCRST_MAG85-2380</name>
</gene>
<sequence length="481" mass="52719">LVGFDEGAFDAVVDEFTEFAARLEVPDVTFIPISALDGDNVVDRSERMPWYDGPPLLYHLEHVHIASDRNLIDPRFPVQWVVRPGVAGRESDSEDPELHDYRGYAGQIAGGVFRPGEDVLVLPSGARSRVASVETFDGPVDQAFAPMSVTIRLEDDLDISRGDMLCRPQNRPLVERDLDAMVCWMAEAPMQPGGRYLVKHTTRTARAVLSDLQYRIDVQTLHRHEEAERLELNEIGRMTIRTAVPLAFDPYRRNRSTGSFVLVDETTNDTVAAGMLLGPASDKDVTWDTGELTRERRWAALGAKGTTLWFTGLPASGKSTIAAALEARLVDTGVPAYRLDGDNLRHGLNENLGFSPEDRAENVRRTAHAARLLADSGVVALVSLVSPYAADRDAARAIHAEQDIDFLEVFVDTPLSECERRDPKGLYARARAGEIPEFTGISAPYEPPPSPELTLTASDVADAVERAWALLVARGVVGGSA</sequence>
<evidence type="ECO:0000256" key="5">
    <source>
        <dbReference type="ARBA" id="ARBA00012121"/>
    </source>
</evidence>
<evidence type="ECO:0000256" key="10">
    <source>
        <dbReference type="ARBA" id="ARBA00023134"/>
    </source>
</evidence>
<evidence type="ECO:0000256" key="4">
    <source>
        <dbReference type="ARBA" id="ARBA00007008"/>
    </source>
</evidence>
<dbReference type="InterPro" id="IPR044138">
    <property type="entry name" value="CysN_II"/>
</dbReference>
<dbReference type="SUPFAM" id="SSF52540">
    <property type="entry name" value="P-loop containing nucleoside triphosphate hydrolases"/>
    <property type="match status" value="2"/>
</dbReference>
<organism evidence="16">
    <name type="scientific">uncultured Solirubrobacteraceae bacterium</name>
    <dbReference type="NCBI Taxonomy" id="1162706"/>
    <lineage>
        <taxon>Bacteria</taxon>
        <taxon>Bacillati</taxon>
        <taxon>Actinomycetota</taxon>
        <taxon>Thermoleophilia</taxon>
        <taxon>Solirubrobacterales</taxon>
        <taxon>Solirubrobacteraceae</taxon>
        <taxon>environmental samples</taxon>
    </lineage>
</organism>
<keyword evidence="6 16" id="KW-0808">Transferase</keyword>
<dbReference type="GO" id="GO:0004020">
    <property type="term" value="F:adenylylsulfate kinase activity"/>
    <property type="evidence" value="ECO:0007669"/>
    <property type="project" value="UniProtKB-EC"/>
</dbReference>
<reference evidence="16" key="1">
    <citation type="submission" date="2020-02" db="EMBL/GenBank/DDBJ databases">
        <authorList>
            <person name="Meier V. D."/>
        </authorList>
    </citation>
    <scope>NUCLEOTIDE SEQUENCE</scope>
    <source>
        <strain evidence="16">AVDCRST_MAG85</strain>
    </source>
</reference>
<feature type="domain" description="APS kinase" evidence="14">
    <location>
        <begin position="304"/>
        <end position="455"/>
    </location>
</feature>